<proteinExistence type="inferred from homology"/>
<dbReference type="SUPFAM" id="SSF55469">
    <property type="entry name" value="FMN-dependent nitroreductase-like"/>
    <property type="match status" value="1"/>
</dbReference>
<dbReference type="InterPro" id="IPR000415">
    <property type="entry name" value="Nitroreductase-like"/>
</dbReference>
<evidence type="ECO:0000256" key="1">
    <source>
        <dbReference type="ARBA" id="ARBA00001917"/>
    </source>
</evidence>
<keyword evidence="3" id="KW-0285">Flavoprotein</keyword>
<feature type="region of interest" description="Disordered" evidence="6">
    <location>
        <begin position="154"/>
        <end position="179"/>
    </location>
</feature>
<sequence length="179" mass="20347">MNFLELAKQRCTTRGFTDKQIDKDDLDGILSAGRMAPTACNKQPQQIIVVQRPDNILKVQKAYQTFGSQCILIVCQDKRNALIRPFDEKCSGDLDIGIICDHMMLAARELNIGSVMVGLFDPHIIRKEFNIPEYIEPTALLVLGYPAKGFLSPNRHNTERKPLEDTVMYENYSEDRSQN</sequence>
<name>A0A239DF40_9FIRM</name>
<keyword evidence="5" id="KW-0560">Oxidoreductase</keyword>
<reference evidence="8 9" key="1">
    <citation type="submission" date="2017-06" db="EMBL/GenBank/DDBJ databases">
        <authorList>
            <person name="Kim H.J."/>
            <person name="Triplett B.A."/>
        </authorList>
    </citation>
    <scope>NUCLEOTIDE SEQUENCE [LARGE SCALE GENOMIC DNA]</scope>
    <source>
        <strain evidence="8 9">SCA</strain>
    </source>
</reference>
<gene>
    <name evidence="8" type="ORF">SAMN05446037_1007145</name>
</gene>
<dbReference type="GO" id="GO:0016491">
    <property type="term" value="F:oxidoreductase activity"/>
    <property type="evidence" value="ECO:0007669"/>
    <property type="project" value="UniProtKB-KW"/>
</dbReference>
<protein>
    <submittedName>
        <fullName evidence="8">Nitroreductase</fullName>
    </submittedName>
</protein>
<evidence type="ECO:0000256" key="5">
    <source>
        <dbReference type="ARBA" id="ARBA00023002"/>
    </source>
</evidence>
<keyword evidence="4" id="KW-0288">FMN</keyword>
<evidence type="ECO:0000256" key="3">
    <source>
        <dbReference type="ARBA" id="ARBA00022630"/>
    </source>
</evidence>
<dbReference type="PANTHER" id="PTHR43673">
    <property type="entry name" value="NAD(P)H NITROREDUCTASE YDGI-RELATED"/>
    <property type="match status" value="1"/>
</dbReference>
<dbReference type="EMBL" id="FZOJ01000007">
    <property type="protein sequence ID" value="SNS30970.1"/>
    <property type="molecule type" value="Genomic_DNA"/>
</dbReference>
<evidence type="ECO:0000256" key="6">
    <source>
        <dbReference type="SAM" id="MobiDB-lite"/>
    </source>
</evidence>
<dbReference type="PANTHER" id="PTHR43673:SF2">
    <property type="entry name" value="NITROREDUCTASE"/>
    <property type="match status" value="1"/>
</dbReference>
<evidence type="ECO:0000313" key="8">
    <source>
        <dbReference type="EMBL" id="SNS30970.1"/>
    </source>
</evidence>
<evidence type="ECO:0000259" key="7">
    <source>
        <dbReference type="Pfam" id="PF00881"/>
    </source>
</evidence>
<feature type="domain" description="Nitroreductase" evidence="7">
    <location>
        <begin position="94"/>
        <end position="145"/>
    </location>
</feature>
<dbReference type="AlphaFoldDB" id="A0A239DF40"/>
<dbReference type="Gene3D" id="3.40.109.10">
    <property type="entry name" value="NADH Oxidase"/>
    <property type="match status" value="1"/>
</dbReference>
<evidence type="ECO:0000313" key="9">
    <source>
        <dbReference type="Proteomes" id="UP000198304"/>
    </source>
</evidence>
<dbReference type="CDD" id="cd20609">
    <property type="entry name" value="nitroreductase"/>
    <property type="match status" value="1"/>
</dbReference>
<evidence type="ECO:0000256" key="4">
    <source>
        <dbReference type="ARBA" id="ARBA00022643"/>
    </source>
</evidence>
<feature type="domain" description="Nitroreductase" evidence="7">
    <location>
        <begin position="8"/>
        <end position="60"/>
    </location>
</feature>
<dbReference type="InterPro" id="IPR029479">
    <property type="entry name" value="Nitroreductase"/>
</dbReference>
<dbReference type="RefSeq" id="WP_089282649.1">
    <property type="nucleotide sequence ID" value="NZ_FZOJ01000007.1"/>
</dbReference>
<organism evidence="8 9">
    <name type="scientific">Anaerovirgula multivorans</name>
    <dbReference type="NCBI Taxonomy" id="312168"/>
    <lineage>
        <taxon>Bacteria</taxon>
        <taxon>Bacillati</taxon>
        <taxon>Bacillota</taxon>
        <taxon>Clostridia</taxon>
        <taxon>Peptostreptococcales</taxon>
        <taxon>Natronincolaceae</taxon>
        <taxon>Anaerovirgula</taxon>
    </lineage>
</organism>
<dbReference type="Pfam" id="PF00881">
    <property type="entry name" value="Nitroreductase"/>
    <property type="match status" value="2"/>
</dbReference>
<dbReference type="Proteomes" id="UP000198304">
    <property type="component" value="Unassembled WGS sequence"/>
</dbReference>
<dbReference type="OrthoDB" id="9812105at2"/>
<accession>A0A239DF40</accession>
<comment type="similarity">
    <text evidence="2">Belongs to the nitroreductase family.</text>
</comment>
<keyword evidence="9" id="KW-1185">Reference proteome</keyword>
<evidence type="ECO:0000256" key="2">
    <source>
        <dbReference type="ARBA" id="ARBA00007118"/>
    </source>
</evidence>
<comment type="cofactor">
    <cofactor evidence="1">
        <name>FMN</name>
        <dbReference type="ChEBI" id="CHEBI:58210"/>
    </cofactor>
</comment>